<dbReference type="SUPFAM" id="SSF57414">
    <property type="entry name" value="Hairpin loop containing domain-like"/>
    <property type="match status" value="1"/>
</dbReference>
<keyword evidence="9" id="KW-1185">Reference proteome</keyword>
<dbReference type="InterPro" id="IPR011625">
    <property type="entry name" value="A2M_N_BRD"/>
</dbReference>
<protein>
    <recommendedName>
        <fullName evidence="7">Apple domain-containing protein</fullName>
    </recommendedName>
</protein>
<dbReference type="InterPro" id="IPR051802">
    <property type="entry name" value="YfhM-like"/>
</dbReference>
<dbReference type="InterPro" id="IPR047565">
    <property type="entry name" value="Alpha-macroglob_thiol-ester_cl"/>
</dbReference>
<dbReference type="Proteomes" id="UP000033411">
    <property type="component" value="Unassembled WGS sequence"/>
</dbReference>
<dbReference type="Gene3D" id="3.50.4.10">
    <property type="entry name" value="Hepatocyte Growth Factor"/>
    <property type="match status" value="1"/>
</dbReference>
<accession>A0A0F5QJQ8</accession>
<dbReference type="Pfam" id="PF17962">
    <property type="entry name" value="bMG6"/>
    <property type="match status" value="1"/>
</dbReference>
<dbReference type="Pfam" id="PF00024">
    <property type="entry name" value="PAN_1"/>
    <property type="match status" value="1"/>
</dbReference>
<dbReference type="Gene3D" id="2.60.40.1930">
    <property type="match status" value="1"/>
</dbReference>
<dbReference type="InterPro" id="IPR021868">
    <property type="entry name" value="Alpha_2_Macroglob_MG3"/>
</dbReference>
<dbReference type="Pfam" id="PF00207">
    <property type="entry name" value="A2M"/>
    <property type="match status" value="1"/>
</dbReference>
<evidence type="ECO:0000256" key="3">
    <source>
        <dbReference type="ARBA" id="ARBA00022737"/>
    </source>
</evidence>
<feature type="domain" description="Apple" evidence="7">
    <location>
        <begin position="11"/>
        <end position="108"/>
    </location>
</feature>
<dbReference type="SMART" id="SM01419">
    <property type="entry name" value="Thiol-ester_cl"/>
    <property type="match status" value="1"/>
</dbReference>
<dbReference type="SUPFAM" id="SSF48239">
    <property type="entry name" value="Terpenoid cyclases/Protein prenyltransferases"/>
    <property type="match status" value="1"/>
</dbReference>
<dbReference type="Pfam" id="PF17972">
    <property type="entry name" value="bMG5"/>
    <property type="match status" value="1"/>
</dbReference>
<dbReference type="RefSeq" id="WP_046140025.1">
    <property type="nucleotide sequence ID" value="NZ_LANJ01000004.1"/>
</dbReference>
<dbReference type="CDD" id="cd02891">
    <property type="entry name" value="A2M_like"/>
    <property type="match status" value="1"/>
</dbReference>
<organism evidence="8 9">
    <name type="scientific">Devosia epidermidihirudinis</name>
    <dbReference type="NCBI Taxonomy" id="1293439"/>
    <lineage>
        <taxon>Bacteria</taxon>
        <taxon>Pseudomonadati</taxon>
        <taxon>Pseudomonadota</taxon>
        <taxon>Alphaproteobacteria</taxon>
        <taxon>Hyphomicrobiales</taxon>
        <taxon>Devosiaceae</taxon>
        <taxon>Devosia</taxon>
    </lineage>
</organism>
<dbReference type="InterPro" id="IPR041246">
    <property type="entry name" value="Bact_MG10"/>
</dbReference>
<keyword evidence="5" id="KW-0802">TPR repeat</keyword>
<dbReference type="InterPro" id="IPR019734">
    <property type="entry name" value="TPR_rpt"/>
</dbReference>
<dbReference type="InterPro" id="IPR001599">
    <property type="entry name" value="Macroglobln_a2"/>
</dbReference>
<dbReference type="Pfam" id="PF07678">
    <property type="entry name" value="TED_complement"/>
    <property type="match status" value="1"/>
</dbReference>
<dbReference type="SMART" id="SM01360">
    <property type="entry name" value="A2M"/>
    <property type="match status" value="1"/>
</dbReference>
<dbReference type="PROSITE" id="PS50948">
    <property type="entry name" value="PAN"/>
    <property type="match status" value="1"/>
</dbReference>
<dbReference type="InterPro" id="IPR049120">
    <property type="entry name" value="A2M_bMG2"/>
</dbReference>
<evidence type="ECO:0000313" key="9">
    <source>
        <dbReference type="Proteomes" id="UP000033411"/>
    </source>
</evidence>
<evidence type="ECO:0000313" key="8">
    <source>
        <dbReference type="EMBL" id="KKC40976.1"/>
    </source>
</evidence>
<dbReference type="InterPro" id="IPR002890">
    <property type="entry name" value="MG2"/>
</dbReference>
<dbReference type="Pfam" id="PF11974">
    <property type="entry name" value="bMG3"/>
    <property type="match status" value="1"/>
</dbReference>
<evidence type="ECO:0000259" key="7">
    <source>
        <dbReference type="PROSITE" id="PS50948"/>
    </source>
</evidence>
<evidence type="ECO:0000256" key="1">
    <source>
        <dbReference type="ARBA" id="ARBA00010556"/>
    </source>
</evidence>
<evidence type="ECO:0000256" key="4">
    <source>
        <dbReference type="ARBA" id="ARBA00023157"/>
    </source>
</evidence>
<dbReference type="PANTHER" id="PTHR40094:SF1">
    <property type="entry name" value="UBIQUITIN DOMAIN-CONTAINING PROTEIN"/>
    <property type="match status" value="1"/>
</dbReference>
<dbReference type="InterPro" id="IPR041203">
    <property type="entry name" value="Bact_A2M_MG5"/>
</dbReference>
<dbReference type="InterPro" id="IPR008930">
    <property type="entry name" value="Terpenoid_cyclase/PrenylTrfase"/>
</dbReference>
<dbReference type="STRING" id="1293439.WH87_02150"/>
<keyword evidence="4" id="KW-1015">Disulfide bond</keyword>
<dbReference type="Pfam" id="PF01835">
    <property type="entry name" value="MG2"/>
    <property type="match status" value="1"/>
</dbReference>
<keyword evidence="3" id="KW-0677">Repeat</keyword>
<dbReference type="PATRIC" id="fig|1293439.3.peg.2795"/>
<name>A0A0F5QJQ8_9HYPH</name>
<proteinExistence type="inferred from homology"/>
<evidence type="ECO:0000256" key="5">
    <source>
        <dbReference type="PROSITE-ProRule" id="PRU00339"/>
    </source>
</evidence>
<dbReference type="Gene3D" id="1.25.40.10">
    <property type="entry name" value="Tetratricopeptide repeat domain"/>
    <property type="match status" value="1"/>
</dbReference>
<dbReference type="InterPro" id="IPR000177">
    <property type="entry name" value="Apple"/>
</dbReference>
<dbReference type="GO" id="GO:0006508">
    <property type="term" value="P:proteolysis"/>
    <property type="evidence" value="ECO:0007669"/>
    <property type="project" value="InterPro"/>
</dbReference>
<comment type="similarity">
    <text evidence="1">Belongs to the protease inhibitor I39 (alpha-2-macroglobulin) family. Bacterial alpha-2-macroglobulin subfamily.</text>
</comment>
<evidence type="ECO:0000256" key="6">
    <source>
        <dbReference type="SAM" id="SignalP"/>
    </source>
</evidence>
<dbReference type="SUPFAM" id="SSF48452">
    <property type="entry name" value="TPR-like"/>
    <property type="match status" value="1"/>
</dbReference>
<dbReference type="InterPro" id="IPR003609">
    <property type="entry name" value="Pan_app"/>
</dbReference>
<dbReference type="EMBL" id="LANJ01000004">
    <property type="protein sequence ID" value="KKC40976.1"/>
    <property type="molecule type" value="Genomic_DNA"/>
</dbReference>
<dbReference type="GO" id="GO:0005615">
    <property type="term" value="C:extracellular space"/>
    <property type="evidence" value="ECO:0007669"/>
    <property type="project" value="InterPro"/>
</dbReference>
<feature type="repeat" description="TPR" evidence="5">
    <location>
        <begin position="226"/>
        <end position="259"/>
    </location>
</feature>
<dbReference type="InterPro" id="IPR011626">
    <property type="entry name" value="Alpha-macroglobulin_TED"/>
</dbReference>
<evidence type="ECO:0000256" key="2">
    <source>
        <dbReference type="ARBA" id="ARBA00022729"/>
    </source>
</evidence>
<sequence>MRKLGVVGFLCAALLFGMGVGGASAADPKISLIESADLPGFDYSILKDTTLDACQSACVDDKICNAFTFNGKSNWCFLKSGSAEIVQFAGATSGKVDRSGVDLENERLAELPFPGQSIVDAAKRLATELPQTDAPPPKTSYADLVAQGEEYAATDYAVGAISAFRQALGINPNDPVVWQALADAALTQARAVAGQSEGDNSYDLAQTASSAAMNAFIRTVDAEPRAKALQALAEAIEYRDMWREAIATYRVALALSPNKRLSAHLDDVIAQHGFRIVSHDVDAEAASPRICVSFSDPLPAASTDLSGYVVVANAPQIAVETEQSQICIEGVQHGSRYSIQFRSGLPSADGEALRKDVKLDVYVPDRSPFVAFANNAYVMPSGLGGGLPITSVNAETADVMIYRIGDRAIASAVRDGIFQGSLSGYSAEDIVNLYGEQIWDGKVDLARGAANAMVTTAIPVAEVVKDIPPGAYVVTAKVAGTEEDYWDSVATQWFIVSNLGLTSIAGDDGVHAFVRGLDDAKPRAGVPVRLVAVNNDILGEAVTDADGRAVFPPGLARGTGGRAPQLLVAETKDDDYAFLDLSKPAFDLTDRGVEGRPSPGPLDLFATTERGVYRPGETVFLTALLRDDRAKAVLNLPLTLEVERPDGVVATRDVLKDGGAGGYFTALPMVSDAMRGSWTIRLYADPKAEALTTTTFLVEDFEPERLAFDLTSDAKTFETGVDNEINVSARYLYGATAPDLAIEADAILRPMTTLDGFAGYTFGRLDDSIETNREPLGVVATTDEAGNAVAEVLLPEPQSTTRPLQAQVLLRLVDTNGRTVERSITRPVLATVDRLGIKPAFSDPTGLQDGSKAEFDIVAVSPEGKAIAKSDVSWRLSRIETTYQWYRDGSAWKWEAITTTRDVANGTVDTPDGGPVRVGADVKWGQYQLEVETTGSNPTSSSYQFYAGYYYADAGTDTPDTLKVALDKPAYRAGETANLKLDPQFAGTALVMVVDNRIIDMVAVEVPEGGTTVPLTVTDDWGPGAYVTAILYRPSDAAEKRMPARALGLAFADVEPGNMKLATTIDAPDVTLPRQSFTATVKLGNVAAGETAYVAVAAVDLGILNLTNFKVPSPDDWYFGQRQLGMEVRDLYGQLIDPTQGLPGALRSGGDGGASRLGTPPPTSVLVALHSGIVQVDGDGNATVTFEMPDFSGTVRLMAMAWSASAVGHASADVIVRDPVVVTLSPPRFLRVGDASRLLVEVNNVGGAAGKYGIALSTGQGITTDAESSEVELAEGDRTSLNLALNGTEIGDWPVVLTITAPDGSTQTKELLLGVRPTSAPVTTSRIVPIAAGETIKLGADYFDSYMANTGTMTLAVGPIARLDVPGLLLSLDRYPYGCVEQTSSRALPLLYLNEVASMIGLDEDGKLKDTVNKAVISVLAKQTSSGGFGLWGPFDGGDLWLDAYVTDFLIRAKAAGYAIPEQAMSMALDNLSNQVSYASDFDNGGEDVAYALHDLARAGRAAIGDLRYYVEARLDAFGSPLAKAQLGAALALYGDSTRAAVAFKAAVTDLDAKASTTRYRNDYGTKLRDTAGVLTLAAEFKPEGVDINLLTSQLGKLRERARYTSTQEDSWTLLAAAALARTTTDGSIAIDGEALTGQVYRRFEQSAIEAATVEIANNGSEPIEAKVTVMGYPTTPPAAANDGFAISREYFLPDGTSVDPEQGLKQNDRLVVVISVRPQSLGSGQFIVADPLPAGFEIENPNLSDGEGVSDFSWLDADSPVHVESRTDQYVAAFRYYSDVNPFKTAYMVRAVTPGTFALPGATVEDMYRPEFRGYTAAGSVEVSQAGQ</sequence>
<dbReference type="InterPro" id="IPR011990">
    <property type="entry name" value="TPR-like_helical_dom_sf"/>
</dbReference>
<dbReference type="PROSITE" id="PS50005">
    <property type="entry name" value="TPR"/>
    <property type="match status" value="1"/>
</dbReference>
<dbReference type="Pfam" id="PF07703">
    <property type="entry name" value="A2M_BRD"/>
    <property type="match status" value="1"/>
</dbReference>
<feature type="chain" id="PRO_5002494703" description="Apple domain-containing protein" evidence="6">
    <location>
        <begin position="26"/>
        <end position="1829"/>
    </location>
</feature>
<dbReference type="Pfam" id="PF17973">
    <property type="entry name" value="bMG10"/>
    <property type="match status" value="1"/>
</dbReference>
<dbReference type="SMART" id="SM01359">
    <property type="entry name" value="A2M_N_2"/>
    <property type="match status" value="1"/>
</dbReference>
<reference evidence="8 9" key="1">
    <citation type="submission" date="2015-03" db="EMBL/GenBank/DDBJ databases">
        <authorList>
            <person name="Lepp D."/>
            <person name="Hassan Y.I."/>
            <person name="Li X.-Z."/>
            <person name="Zhou T."/>
        </authorList>
    </citation>
    <scope>NUCLEOTIDE SEQUENCE [LARGE SCALE GENOMIC DNA]</scope>
    <source>
        <strain evidence="8 9">E84</strain>
    </source>
</reference>
<gene>
    <name evidence="8" type="ORF">WH87_02150</name>
</gene>
<dbReference type="PIRSF" id="PIRSF038980">
    <property type="entry name" value="A2M_bac"/>
    <property type="match status" value="1"/>
</dbReference>
<dbReference type="OrthoDB" id="9767116at2"/>
<dbReference type="CDD" id="cd01100">
    <property type="entry name" value="APPLE_Factor_XI_like"/>
    <property type="match status" value="1"/>
</dbReference>
<dbReference type="GO" id="GO:0004866">
    <property type="term" value="F:endopeptidase inhibitor activity"/>
    <property type="evidence" value="ECO:0007669"/>
    <property type="project" value="InterPro"/>
</dbReference>
<feature type="signal peptide" evidence="6">
    <location>
        <begin position="1"/>
        <end position="25"/>
    </location>
</feature>
<dbReference type="InterPro" id="IPR041462">
    <property type="entry name" value="Bact_A2M_MG6"/>
</dbReference>
<keyword evidence="2 6" id="KW-0732">Signal</keyword>
<dbReference type="InterPro" id="IPR026284">
    <property type="entry name" value="A2MG_proteobact"/>
</dbReference>
<comment type="caution">
    <text evidence="8">The sequence shown here is derived from an EMBL/GenBank/DDBJ whole genome shotgun (WGS) entry which is preliminary data.</text>
</comment>
<dbReference type="Gene3D" id="1.50.10.20">
    <property type="match status" value="1"/>
</dbReference>
<dbReference type="Pfam" id="PF21142">
    <property type="entry name" value="A2M_bMG2"/>
    <property type="match status" value="1"/>
</dbReference>
<dbReference type="PANTHER" id="PTHR40094">
    <property type="entry name" value="ALPHA-2-MACROGLOBULIN HOMOLOG"/>
    <property type="match status" value="1"/>
</dbReference>